<evidence type="ECO:0000313" key="1">
    <source>
        <dbReference type="EMBL" id="KAB7658709.1"/>
    </source>
</evidence>
<dbReference type="SUPFAM" id="SSF48295">
    <property type="entry name" value="TrpR-like"/>
    <property type="match status" value="1"/>
</dbReference>
<comment type="caution">
    <text evidence="1">The sequence shown here is derived from an EMBL/GenBank/DDBJ whole genome shotgun (WGS) entry which is preliminary data.</text>
</comment>
<dbReference type="EMBL" id="WEHX01000044">
    <property type="protein sequence ID" value="KAB7658709.1"/>
    <property type="molecule type" value="Genomic_DNA"/>
</dbReference>
<sequence length="78" mass="8867">MEWQNMRYSQEFKDNVVARLLSKELSISEAVEQYSIGKSTISYWLRIAREQAGCGTLPNKGNPKLMASLKLPKGVTYL</sequence>
<dbReference type="AlphaFoldDB" id="A0A6I1EJG5"/>
<proteinExistence type="predicted"/>
<feature type="non-terminal residue" evidence="1">
    <location>
        <position position="78"/>
    </location>
</feature>
<organism evidence="1 2">
    <name type="scientific">Sutterella seckii</name>
    <dbReference type="NCBI Taxonomy" id="1944635"/>
    <lineage>
        <taxon>Bacteria</taxon>
        <taxon>Pseudomonadati</taxon>
        <taxon>Pseudomonadota</taxon>
        <taxon>Betaproteobacteria</taxon>
        <taxon>Burkholderiales</taxon>
        <taxon>Sutterellaceae</taxon>
        <taxon>Sutterella</taxon>
    </lineage>
</organism>
<evidence type="ECO:0000313" key="2">
    <source>
        <dbReference type="Proteomes" id="UP000430564"/>
    </source>
</evidence>
<dbReference type="Gene3D" id="1.10.10.10">
    <property type="entry name" value="Winged helix-like DNA-binding domain superfamily/Winged helix DNA-binding domain"/>
    <property type="match status" value="1"/>
</dbReference>
<accession>A0A6I1EJG5</accession>
<dbReference type="Proteomes" id="UP000430564">
    <property type="component" value="Unassembled WGS sequence"/>
</dbReference>
<dbReference type="OrthoDB" id="9155501at2"/>
<protein>
    <submittedName>
        <fullName evidence="1">Transposase</fullName>
    </submittedName>
</protein>
<reference evidence="1 2" key="1">
    <citation type="submission" date="2019-10" db="EMBL/GenBank/DDBJ databases">
        <title>Genome diversity of Sutterella seckii.</title>
        <authorList>
            <person name="Chaplin A.V."/>
            <person name="Sokolova S.R."/>
            <person name="Mosin K.A."/>
            <person name="Ivanova E.L."/>
            <person name="Kochetkova T.O."/>
            <person name="Goltsov A.Y."/>
            <person name="Trofimov D.Y."/>
            <person name="Efimov B.A."/>
        </authorList>
    </citation>
    <scope>NUCLEOTIDE SEQUENCE [LARGE SCALE GENOMIC DNA]</scope>
    <source>
        <strain evidence="1 2">ASD393</strain>
    </source>
</reference>
<dbReference type="InterPro" id="IPR036388">
    <property type="entry name" value="WH-like_DNA-bd_sf"/>
</dbReference>
<gene>
    <name evidence="1" type="ORF">GBM95_07295</name>
</gene>
<dbReference type="InterPro" id="IPR010921">
    <property type="entry name" value="Trp_repressor/repl_initiator"/>
</dbReference>
<dbReference type="GO" id="GO:0043565">
    <property type="term" value="F:sequence-specific DNA binding"/>
    <property type="evidence" value="ECO:0007669"/>
    <property type="project" value="InterPro"/>
</dbReference>
<name>A0A6I1EJG5_9BURK</name>